<evidence type="ECO:0000256" key="3">
    <source>
        <dbReference type="ARBA" id="ARBA00001941"/>
    </source>
</evidence>
<dbReference type="EMBL" id="JAVRET010000064">
    <property type="protein sequence ID" value="MDT0411968.1"/>
    <property type="molecule type" value="Genomic_DNA"/>
</dbReference>
<evidence type="ECO:0000256" key="5">
    <source>
        <dbReference type="ARBA" id="ARBA00012964"/>
    </source>
</evidence>
<sequence length="199" mass="21414">MTPRGTKVRTEDLTPLAHLAFEAGTLKNARRTGWWMAGVRDPESVAEHSWRTALLASVLAAMEGADPARAALLAVWHDSQESRTGDVNYLGRKYADRADPEAVTADQVAGLPEAVAESVRGVVAEFEGQGSAEAVCARDADKLECLVQGVEYRARGYADAQRWIDNSYGRLTTASGRALADAVLRTGSLDWLREAVGEG</sequence>
<evidence type="ECO:0000256" key="1">
    <source>
        <dbReference type="ARBA" id="ARBA00001638"/>
    </source>
</evidence>
<dbReference type="PANTHER" id="PTHR11845:SF13">
    <property type="entry name" value="5'-DEOXYNUCLEOTIDASE HDDC2"/>
    <property type="match status" value="1"/>
</dbReference>
<evidence type="ECO:0000256" key="4">
    <source>
        <dbReference type="ARBA" id="ARBA00011738"/>
    </source>
</evidence>
<name>A0ABU2R5K5_9ACTN</name>
<accession>A0ABU2R5K5</accession>
<evidence type="ECO:0000313" key="10">
    <source>
        <dbReference type="Proteomes" id="UP001183610"/>
    </source>
</evidence>
<keyword evidence="10" id="KW-1185">Reference proteome</keyword>
<comment type="caution">
    <text evidence="9">The sequence shown here is derived from an EMBL/GenBank/DDBJ whole genome shotgun (WGS) entry which is preliminary data.</text>
</comment>
<comment type="cofactor">
    <cofactor evidence="2">
        <name>Mn(2+)</name>
        <dbReference type="ChEBI" id="CHEBI:29035"/>
    </cofactor>
</comment>
<dbReference type="PANTHER" id="PTHR11845">
    <property type="entry name" value="5'-DEOXYNUCLEOTIDASE HDDC2"/>
    <property type="match status" value="1"/>
</dbReference>
<dbReference type="Pfam" id="PF13023">
    <property type="entry name" value="HD_3"/>
    <property type="match status" value="1"/>
</dbReference>
<protein>
    <recommendedName>
        <fullName evidence="5">5'-deoxynucleotidase</fullName>
        <ecNumber evidence="5">3.1.3.89</ecNumber>
    </recommendedName>
</protein>
<dbReference type="RefSeq" id="WP_008747114.1">
    <property type="nucleotide sequence ID" value="NZ_JAVRET010000064.1"/>
</dbReference>
<comment type="catalytic activity">
    <reaction evidence="1">
        <text>a 2'-deoxyribonucleoside 5'-phosphate + H2O = a 2'-deoxyribonucleoside + phosphate</text>
        <dbReference type="Rhea" id="RHEA:36167"/>
        <dbReference type="ChEBI" id="CHEBI:15377"/>
        <dbReference type="ChEBI" id="CHEBI:18274"/>
        <dbReference type="ChEBI" id="CHEBI:43474"/>
        <dbReference type="ChEBI" id="CHEBI:65317"/>
        <dbReference type="EC" id="3.1.3.89"/>
    </reaction>
</comment>
<dbReference type="SMART" id="SM00471">
    <property type="entry name" value="HDc"/>
    <property type="match status" value="1"/>
</dbReference>
<comment type="subunit">
    <text evidence="4">Homodimer.</text>
</comment>
<proteinExistence type="predicted"/>
<dbReference type="InterPro" id="IPR006674">
    <property type="entry name" value="HD_domain"/>
</dbReference>
<feature type="domain" description="HD/PDEase" evidence="8">
    <location>
        <begin position="41"/>
        <end position="155"/>
    </location>
</feature>
<dbReference type="Gene3D" id="1.10.3210.10">
    <property type="entry name" value="Hypothetical protein af1432"/>
    <property type="match status" value="1"/>
</dbReference>
<reference evidence="10" key="1">
    <citation type="submission" date="2023-07" db="EMBL/GenBank/DDBJ databases">
        <title>30 novel species of actinomycetes from the DSMZ collection.</title>
        <authorList>
            <person name="Nouioui I."/>
        </authorList>
    </citation>
    <scope>NUCLEOTIDE SEQUENCE [LARGE SCALE GENOMIC DNA]</scope>
    <source>
        <strain evidence="10">DSM 41979</strain>
    </source>
</reference>
<dbReference type="EC" id="3.1.3.89" evidence="5"/>
<evidence type="ECO:0000256" key="2">
    <source>
        <dbReference type="ARBA" id="ARBA00001936"/>
    </source>
</evidence>
<evidence type="ECO:0000259" key="8">
    <source>
        <dbReference type="SMART" id="SM00471"/>
    </source>
</evidence>
<evidence type="ECO:0000256" key="7">
    <source>
        <dbReference type="ARBA" id="ARBA00022801"/>
    </source>
</evidence>
<organism evidence="9 10">
    <name type="scientific">Streptomyces evansiae</name>
    <dbReference type="NCBI Taxonomy" id="3075535"/>
    <lineage>
        <taxon>Bacteria</taxon>
        <taxon>Bacillati</taxon>
        <taxon>Actinomycetota</taxon>
        <taxon>Actinomycetes</taxon>
        <taxon>Kitasatosporales</taxon>
        <taxon>Streptomycetaceae</taxon>
        <taxon>Streptomyces</taxon>
    </lineage>
</organism>
<gene>
    <name evidence="9" type="ORF">RM698_23335</name>
</gene>
<keyword evidence="7" id="KW-0378">Hydrolase</keyword>
<dbReference type="InterPro" id="IPR039356">
    <property type="entry name" value="YfbR/HDDC2"/>
</dbReference>
<evidence type="ECO:0000313" key="9">
    <source>
        <dbReference type="EMBL" id="MDT0411968.1"/>
    </source>
</evidence>
<dbReference type="Proteomes" id="UP001183610">
    <property type="component" value="Unassembled WGS sequence"/>
</dbReference>
<dbReference type="InterPro" id="IPR003607">
    <property type="entry name" value="HD/PDEase_dom"/>
</dbReference>
<dbReference type="SUPFAM" id="SSF109604">
    <property type="entry name" value="HD-domain/PDEase-like"/>
    <property type="match status" value="1"/>
</dbReference>
<keyword evidence="6" id="KW-0479">Metal-binding</keyword>
<comment type="cofactor">
    <cofactor evidence="3">
        <name>Co(2+)</name>
        <dbReference type="ChEBI" id="CHEBI:48828"/>
    </cofactor>
</comment>
<evidence type="ECO:0000256" key="6">
    <source>
        <dbReference type="ARBA" id="ARBA00022723"/>
    </source>
</evidence>